<accession>A0ABP0I1S3</accession>
<dbReference type="SUPFAM" id="SSF54236">
    <property type="entry name" value="Ubiquitin-like"/>
    <property type="match status" value="1"/>
</dbReference>
<proteinExistence type="predicted"/>
<reference evidence="1 2" key="1">
    <citation type="submission" date="2024-02" db="EMBL/GenBank/DDBJ databases">
        <authorList>
            <person name="Chen Y."/>
            <person name="Shah S."/>
            <person name="Dougan E. K."/>
            <person name="Thang M."/>
            <person name="Chan C."/>
        </authorList>
    </citation>
    <scope>NUCLEOTIDE SEQUENCE [LARGE SCALE GENOMIC DNA]</scope>
</reference>
<gene>
    <name evidence="1" type="ORF">SCF082_LOCUS4559</name>
</gene>
<sequence length="110" mass="11484">MDVEVEVVVCLCSGRSCRLNSSPNATVLSLKLAAQEELLQGFLCLTSTDGQVLELDRTLHDVGLGFGGMVTAIVQQVHLAATSSAFAAFWSGEGGRVVVWGDPCNGGDLS</sequence>
<protein>
    <submittedName>
        <fullName evidence="1">Ubiquitin-like domain-containing protein</fullName>
    </submittedName>
</protein>
<evidence type="ECO:0000313" key="2">
    <source>
        <dbReference type="Proteomes" id="UP001642464"/>
    </source>
</evidence>
<keyword evidence="2" id="KW-1185">Reference proteome</keyword>
<dbReference type="Proteomes" id="UP001642464">
    <property type="component" value="Unassembled WGS sequence"/>
</dbReference>
<feature type="non-terminal residue" evidence="1">
    <location>
        <position position="110"/>
    </location>
</feature>
<dbReference type="InterPro" id="IPR029071">
    <property type="entry name" value="Ubiquitin-like_domsf"/>
</dbReference>
<dbReference type="EMBL" id="CAXAMM010002369">
    <property type="protein sequence ID" value="CAK8995901.1"/>
    <property type="molecule type" value="Genomic_DNA"/>
</dbReference>
<dbReference type="CDD" id="cd17039">
    <property type="entry name" value="Ubl_ubiquitin_like"/>
    <property type="match status" value="1"/>
</dbReference>
<comment type="caution">
    <text evidence="1">The sequence shown here is derived from an EMBL/GenBank/DDBJ whole genome shotgun (WGS) entry which is preliminary data.</text>
</comment>
<evidence type="ECO:0000313" key="1">
    <source>
        <dbReference type="EMBL" id="CAK8995901.1"/>
    </source>
</evidence>
<organism evidence="1 2">
    <name type="scientific">Durusdinium trenchii</name>
    <dbReference type="NCBI Taxonomy" id="1381693"/>
    <lineage>
        <taxon>Eukaryota</taxon>
        <taxon>Sar</taxon>
        <taxon>Alveolata</taxon>
        <taxon>Dinophyceae</taxon>
        <taxon>Suessiales</taxon>
        <taxon>Symbiodiniaceae</taxon>
        <taxon>Durusdinium</taxon>
    </lineage>
</organism>
<name>A0ABP0I1S3_9DINO</name>